<evidence type="ECO:0000256" key="1">
    <source>
        <dbReference type="ARBA" id="ARBA00001971"/>
    </source>
</evidence>
<evidence type="ECO:0000256" key="8">
    <source>
        <dbReference type="ARBA" id="ARBA00022824"/>
    </source>
</evidence>
<keyword evidence="12" id="KW-0503">Monooxygenase</keyword>
<keyword evidence="16" id="KW-1185">Reference proteome</keyword>
<dbReference type="GO" id="GO:0016712">
    <property type="term" value="F:oxidoreductase activity, acting on paired donors, with incorporation or reduction of molecular oxygen, reduced flavin or flavoprotein as one donor, and incorporation of one atom of oxygen"/>
    <property type="evidence" value="ECO:0007669"/>
    <property type="project" value="TreeGrafter"/>
</dbReference>
<name>A0A087T2L0_STEMI</name>
<keyword evidence="14" id="KW-0732">Signal</keyword>
<evidence type="ECO:0000256" key="3">
    <source>
        <dbReference type="ARBA" id="ARBA00004174"/>
    </source>
</evidence>
<dbReference type="InterPro" id="IPR002401">
    <property type="entry name" value="Cyt_P450_E_grp-I"/>
</dbReference>
<evidence type="ECO:0000256" key="14">
    <source>
        <dbReference type="SAM" id="SignalP"/>
    </source>
</evidence>
<sequence>MESVKFLYTSYIVIIIYWILQGRGGRNPPGPIGLPIIGYYPFMSSKPYLFLDKLAQTYGPVYSLKLGSQYVVVLNDFQFTKDALFLDAFMGRPPEFSFHLNKETRDTNAFNGLPWKEQRKFMLHMLKDLSFEKSRMENLIKEEITDLMQYFEKTDGKPTEVGPHLTSSVSGNIAALLFGKRLKYDDPKRVTLNNCLYEANKLFSQTSWQLFYPWVVKVMKFLHVGDVGSLSRVYDKMKDYVSIQIKEHEETLNKTNIRDFIDGYLVEIHKRNDSAFCKPVLEDTAVGLLSAGSETVRLTLDWLMLTMAAYPNVQKKIQSEIDKAIPRSSLPAWSDSKKLPYTEATIMELMRWRTIIPLNILR</sequence>
<evidence type="ECO:0000256" key="5">
    <source>
        <dbReference type="ARBA" id="ARBA00010617"/>
    </source>
</evidence>
<dbReference type="FunFam" id="1.10.630.10:FF:000238">
    <property type="entry name" value="Cytochrome P450 2A6"/>
    <property type="match status" value="1"/>
</dbReference>
<comment type="subcellular location">
    <subcellularLocation>
        <location evidence="4">Endoplasmic reticulum membrane</location>
        <topology evidence="4">Peripheral membrane protein</topology>
    </subcellularLocation>
    <subcellularLocation>
        <location evidence="3">Microsome membrane</location>
        <topology evidence="3">Peripheral membrane protein</topology>
    </subcellularLocation>
</comment>
<dbReference type="OrthoDB" id="1103324at2759"/>
<keyword evidence="6" id="KW-0349">Heme</keyword>
<gene>
    <name evidence="15" type="ORF">X975_15287</name>
</gene>
<dbReference type="GO" id="GO:0005789">
    <property type="term" value="C:endoplasmic reticulum membrane"/>
    <property type="evidence" value="ECO:0007669"/>
    <property type="project" value="UniProtKB-SubCell"/>
</dbReference>
<dbReference type="GO" id="GO:0005506">
    <property type="term" value="F:iron ion binding"/>
    <property type="evidence" value="ECO:0007669"/>
    <property type="project" value="InterPro"/>
</dbReference>
<keyword evidence="11" id="KW-0408">Iron</keyword>
<keyword evidence="9" id="KW-0492">Microsome</keyword>
<proteinExistence type="inferred from homology"/>
<dbReference type="Gene3D" id="1.10.630.10">
    <property type="entry name" value="Cytochrome P450"/>
    <property type="match status" value="1"/>
</dbReference>
<comment type="similarity">
    <text evidence="5">Belongs to the cytochrome P450 family.</text>
</comment>
<evidence type="ECO:0000256" key="7">
    <source>
        <dbReference type="ARBA" id="ARBA00022723"/>
    </source>
</evidence>
<reference evidence="15 16" key="1">
    <citation type="submission" date="2013-11" db="EMBL/GenBank/DDBJ databases">
        <title>Genome sequencing of Stegodyphus mimosarum.</title>
        <authorList>
            <person name="Bechsgaard J."/>
        </authorList>
    </citation>
    <scope>NUCLEOTIDE SEQUENCE [LARGE SCALE GENOMIC DNA]</scope>
</reference>
<dbReference type="OMA" id="RNDSAFC"/>
<feature type="chain" id="PRO_5001829277" evidence="14">
    <location>
        <begin position="26"/>
        <end position="362"/>
    </location>
</feature>
<protein>
    <submittedName>
        <fullName evidence="15">Cytochrome P450 2A12</fullName>
    </submittedName>
</protein>
<evidence type="ECO:0000313" key="15">
    <source>
        <dbReference type="EMBL" id="KFM59349.1"/>
    </source>
</evidence>
<evidence type="ECO:0000256" key="9">
    <source>
        <dbReference type="ARBA" id="ARBA00022848"/>
    </source>
</evidence>
<evidence type="ECO:0000256" key="4">
    <source>
        <dbReference type="ARBA" id="ARBA00004406"/>
    </source>
</evidence>
<evidence type="ECO:0000256" key="11">
    <source>
        <dbReference type="ARBA" id="ARBA00023004"/>
    </source>
</evidence>
<dbReference type="GO" id="GO:0006805">
    <property type="term" value="P:xenobiotic metabolic process"/>
    <property type="evidence" value="ECO:0007669"/>
    <property type="project" value="TreeGrafter"/>
</dbReference>
<dbReference type="InterPro" id="IPR001128">
    <property type="entry name" value="Cyt_P450"/>
</dbReference>
<dbReference type="PRINTS" id="PR00463">
    <property type="entry name" value="EP450I"/>
</dbReference>
<evidence type="ECO:0000313" key="16">
    <source>
        <dbReference type="Proteomes" id="UP000054359"/>
    </source>
</evidence>
<dbReference type="EMBL" id="KK113104">
    <property type="protein sequence ID" value="KFM59349.1"/>
    <property type="molecule type" value="Genomic_DNA"/>
</dbReference>
<keyword evidence="7" id="KW-0479">Metal-binding</keyword>
<dbReference type="PANTHER" id="PTHR24300">
    <property type="entry name" value="CYTOCHROME P450 508A4-RELATED"/>
    <property type="match status" value="1"/>
</dbReference>
<accession>A0A087T2L0</accession>
<keyword evidence="13" id="KW-0472">Membrane</keyword>
<comment type="function">
    <text evidence="2">May be involved in the metabolism of insect hormones and in the breakdown of synthetic insecticides.</text>
</comment>
<evidence type="ECO:0000256" key="13">
    <source>
        <dbReference type="ARBA" id="ARBA00023136"/>
    </source>
</evidence>
<feature type="non-terminal residue" evidence="15">
    <location>
        <position position="362"/>
    </location>
</feature>
<evidence type="ECO:0000256" key="6">
    <source>
        <dbReference type="ARBA" id="ARBA00022617"/>
    </source>
</evidence>
<dbReference type="InterPro" id="IPR036396">
    <property type="entry name" value="Cyt_P450_sf"/>
</dbReference>
<evidence type="ECO:0000256" key="10">
    <source>
        <dbReference type="ARBA" id="ARBA00023002"/>
    </source>
</evidence>
<dbReference type="GO" id="GO:0020037">
    <property type="term" value="F:heme binding"/>
    <property type="evidence" value="ECO:0007669"/>
    <property type="project" value="InterPro"/>
</dbReference>
<dbReference type="Proteomes" id="UP000054359">
    <property type="component" value="Unassembled WGS sequence"/>
</dbReference>
<evidence type="ECO:0000256" key="12">
    <source>
        <dbReference type="ARBA" id="ARBA00023033"/>
    </source>
</evidence>
<dbReference type="GO" id="GO:0006082">
    <property type="term" value="P:organic acid metabolic process"/>
    <property type="evidence" value="ECO:0007669"/>
    <property type="project" value="TreeGrafter"/>
</dbReference>
<dbReference type="PANTHER" id="PTHR24300:SF375">
    <property type="entry name" value="CYTOCHROME P450 FAMILY"/>
    <property type="match status" value="1"/>
</dbReference>
<keyword evidence="10" id="KW-0560">Oxidoreductase</keyword>
<dbReference type="Pfam" id="PF00067">
    <property type="entry name" value="p450"/>
    <property type="match status" value="1"/>
</dbReference>
<comment type="cofactor">
    <cofactor evidence="1">
        <name>heme</name>
        <dbReference type="ChEBI" id="CHEBI:30413"/>
    </cofactor>
</comment>
<dbReference type="InterPro" id="IPR050182">
    <property type="entry name" value="Cytochrome_P450_fam2"/>
</dbReference>
<evidence type="ECO:0000256" key="2">
    <source>
        <dbReference type="ARBA" id="ARBA00003690"/>
    </source>
</evidence>
<keyword evidence="8" id="KW-0256">Endoplasmic reticulum</keyword>
<dbReference type="AlphaFoldDB" id="A0A087T2L0"/>
<feature type="signal peptide" evidence="14">
    <location>
        <begin position="1"/>
        <end position="25"/>
    </location>
</feature>
<organism evidence="15 16">
    <name type="scientific">Stegodyphus mimosarum</name>
    <name type="common">African social velvet spider</name>
    <dbReference type="NCBI Taxonomy" id="407821"/>
    <lineage>
        <taxon>Eukaryota</taxon>
        <taxon>Metazoa</taxon>
        <taxon>Ecdysozoa</taxon>
        <taxon>Arthropoda</taxon>
        <taxon>Chelicerata</taxon>
        <taxon>Arachnida</taxon>
        <taxon>Araneae</taxon>
        <taxon>Araneomorphae</taxon>
        <taxon>Entelegynae</taxon>
        <taxon>Eresoidea</taxon>
        <taxon>Eresidae</taxon>
        <taxon>Stegodyphus</taxon>
    </lineage>
</organism>
<dbReference type="STRING" id="407821.A0A087T2L0"/>
<dbReference type="SUPFAM" id="SSF48264">
    <property type="entry name" value="Cytochrome P450"/>
    <property type="match status" value="1"/>
</dbReference>